<keyword evidence="2" id="KW-1185">Reference proteome</keyword>
<sequence>MKVYYDDEVDALYLKLSDDSPDGVIEISEGVNIDTTSEDKIIGIEILNASKKLDLTSLLSYSFEFEKEILNRQQKIA</sequence>
<dbReference type="EMBL" id="FNIN01000002">
    <property type="protein sequence ID" value="SDN39807.1"/>
    <property type="molecule type" value="Genomic_DNA"/>
</dbReference>
<dbReference type="PANTHER" id="PTHR37029:SF1">
    <property type="entry name" value="SSR1768 PROTEIN"/>
    <property type="match status" value="1"/>
</dbReference>
<dbReference type="InterPro" id="IPR019270">
    <property type="entry name" value="DUF2283"/>
</dbReference>
<proteinExistence type="predicted"/>
<accession>A0A1H0B2B2</accession>
<protein>
    <submittedName>
        <fullName evidence="1">Uncharacterized protein YuzE</fullName>
    </submittedName>
</protein>
<dbReference type="AlphaFoldDB" id="A0A1H0B2B2"/>
<gene>
    <name evidence="1" type="ORF">SAMN04488516_1028</name>
</gene>
<evidence type="ECO:0000313" key="1">
    <source>
        <dbReference type="EMBL" id="SDN39807.1"/>
    </source>
</evidence>
<dbReference type="PANTHER" id="PTHR37029">
    <property type="entry name" value="SSR1768 PROTEIN"/>
    <property type="match status" value="1"/>
</dbReference>
<reference evidence="1 2" key="1">
    <citation type="submission" date="2016-10" db="EMBL/GenBank/DDBJ databases">
        <authorList>
            <person name="de Groot N.N."/>
        </authorList>
    </citation>
    <scope>NUCLEOTIDE SEQUENCE [LARGE SCALE GENOMIC DNA]</scope>
    <source>
        <strain evidence="1 2">DSM 15269</strain>
    </source>
</reference>
<dbReference type="STRING" id="206665.SAMN04488516_1028"/>
<organism evidence="1 2">
    <name type="scientific">Desulfonauticus submarinus</name>
    <dbReference type="NCBI Taxonomy" id="206665"/>
    <lineage>
        <taxon>Bacteria</taxon>
        <taxon>Pseudomonadati</taxon>
        <taxon>Thermodesulfobacteriota</taxon>
        <taxon>Desulfovibrionia</taxon>
        <taxon>Desulfovibrionales</taxon>
        <taxon>Desulfonauticaceae</taxon>
        <taxon>Desulfonauticus</taxon>
    </lineage>
</organism>
<dbReference type="Pfam" id="PF10049">
    <property type="entry name" value="DUF2283"/>
    <property type="match status" value="1"/>
</dbReference>
<dbReference type="OrthoDB" id="9799670at2"/>
<name>A0A1H0B2B2_9BACT</name>
<dbReference type="Proteomes" id="UP000199602">
    <property type="component" value="Unassembled WGS sequence"/>
</dbReference>
<dbReference type="RefSeq" id="WP_092062898.1">
    <property type="nucleotide sequence ID" value="NZ_FNIN01000002.1"/>
</dbReference>
<evidence type="ECO:0000313" key="2">
    <source>
        <dbReference type="Proteomes" id="UP000199602"/>
    </source>
</evidence>